<proteinExistence type="predicted"/>
<feature type="compositionally biased region" description="Basic and acidic residues" evidence="1">
    <location>
        <begin position="327"/>
        <end position="344"/>
    </location>
</feature>
<dbReference type="Proteomes" id="UP001151760">
    <property type="component" value="Unassembled WGS sequence"/>
</dbReference>
<evidence type="ECO:0000313" key="3">
    <source>
        <dbReference type="Proteomes" id="UP001151760"/>
    </source>
</evidence>
<feature type="region of interest" description="Disordered" evidence="1">
    <location>
        <begin position="168"/>
        <end position="241"/>
    </location>
</feature>
<reference evidence="2" key="1">
    <citation type="journal article" date="2022" name="Int. J. Mol. Sci.">
        <title>Draft Genome of Tanacetum Coccineum: Genomic Comparison of Closely Related Tanacetum-Family Plants.</title>
        <authorList>
            <person name="Yamashiro T."/>
            <person name="Shiraishi A."/>
            <person name="Nakayama K."/>
            <person name="Satake H."/>
        </authorList>
    </citation>
    <scope>NUCLEOTIDE SEQUENCE</scope>
</reference>
<evidence type="ECO:0000313" key="2">
    <source>
        <dbReference type="EMBL" id="GJT03597.1"/>
    </source>
</evidence>
<feature type="compositionally biased region" description="Polar residues" evidence="1">
    <location>
        <begin position="198"/>
        <end position="215"/>
    </location>
</feature>
<dbReference type="EMBL" id="BQNB010012440">
    <property type="protein sequence ID" value="GJT03597.1"/>
    <property type="molecule type" value="Genomic_DNA"/>
</dbReference>
<evidence type="ECO:0000256" key="1">
    <source>
        <dbReference type="SAM" id="MobiDB-lite"/>
    </source>
</evidence>
<feature type="region of interest" description="Disordered" evidence="1">
    <location>
        <begin position="325"/>
        <end position="344"/>
    </location>
</feature>
<name>A0ABQ5AQ36_9ASTR</name>
<keyword evidence="3" id="KW-1185">Reference proteome</keyword>
<reference evidence="2" key="2">
    <citation type="submission" date="2022-01" db="EMBL/GenBank/DDBJ databases">
        <authorList>
            <person name="Yamashiro T."/>
            <person name="Shiraishi A."/>
            <person name="Satake H."/>
            <person name="Nakayama K."/>
        </authorList>
    </citation>
    <scope>NUCLEOTIDE SEQUENCE</scope>
</reference>
<organism evidence="2 3">
    <name type="scientific">Tanacetum coccineum</name>
    <dbReference type="NCBI Taxonomy" id="301880"/>
    <lineage>
        <taxon>Eukaryota</taxon>
        <taxon>Viridiplantae</taxon>
        <taxon>Streptophyta</taxon>
        <taxon>Embryophyta</taxon>
        <taxon>Tracheophyta</taxon>
        <taxon>Spermatophyta</taxon>
        <taxon>Magnoliopsida</taxon>
        <taxon>eudicotyledons</taxon>
        <taxon>Gunneridae</taxon>
        <taxon>Pentapetalae</taxon>
        <taxon>asterids</taxon>
        <taxon>campanulids</taxon>
        <taxon>Asterales</taxon>
        <taxon>Asteraceae</taxon>
        <taxon>Asteroideae</taxon>
        <taxon>Anthemideae</taxon>
        <taxon>Anthemidinae</taxon>
        <taxon>Tanacetum</taxon>
    </lineage>
</organism>
<evidence type="ECO:0008006" key="4">
    <source>
        <dbReference type="Google" id="ProtNLM"/>
    </source>
</evidence>
<comment type="caution">
    <text evidence="2">The sequence shown here is derived from an EMBL/GenBank/DDBJ whole genome shotgun (WGS) entry which is preliminary data.</text>
</comment>
<feature type="compositionally biased region" description="Polar residues" evidence="1">
    <location>
        <begin position="227"/>
        <end position="240"/>
    </location>
</feature>
<feature type="region of interest" description="Disordered" evidence="1">
    <location>
        <begin position="280"/>
        <end position="311"/>
    </location>
</feature>
<gene>
    <name evidence="2" type="ORF">Tco_0824766</name>
</gene>
<protein>
    <recommendedName>
        <fullName evidence="4">Synaptobrevin, longin-like domain protein</fullName>
    </recommendedName>
</protein>
<sequence>MVALESCPKHNMVAYLEKTEGNAQFHEIFWNSVVSQTVSNVSQIKTTISGQTVLISESSIRRDLLFNDDNGIDCLTVADIYENLPLIGYEGDLTILTFQKALFSPQWKYLIHTIIHCLNSKSTSWDQFPINVASAVICLATDRKFNFSKMIFDGQVTPLFPNMLASAEVEEGEGSEQPTEPQPTPSPTQPSIGDPTHVTESSSRPKNTHSPSINLEGTGGSEGDQVQLPNDSPHSGGNTSERAEEILKLKTKIKKLEKKCKPSISHHRAWLRSVSILSMKEKLGKKESVSKQGRKNAKPGPTLDDSAFDDLDADLDHTMEYMDIEEAVNKRRQSNDTEEAKCDT</sequence>
<feature type="compositionally biased region" description="Basic and acidic residues" evidence="1">
    <location>
        <begin position="280"/>
        <end position="289"/>
    </location>
</feature>
<accession>A0ABQ5AQ36</accession>